<dbReference type="PANTHER" id="PTHR46230">
    <property type="match status" value="1"/>
</dbReference>
<dbReference type="GO" id="GO:0009507">
    <property type="term" value="C:chloroplast"/>
    <property type="evidence" value="ECO:0007669"/>
    <property type="project" value="TreeGrafter"/>
</dbReference>
<reference evidence="2 3" key="1">
    <citation type="journal article" date="2014" name="Genome Biol.">
        <title>Transcriptome and methylome profiling reveals relics of genome dominance in the mesopolyploid Brassica oleracea.</title>
        <authorList>
            <person name="Parkin I.A."/>
            <person name="Koh C."/>
            <person name="Tang H."/>
            <person name="Robinson S.J."/>
            <person name="Kagale S."/>
            <person name="Clarke W.E."/>
            <person name="Town C.D."/>
            <person name="Nixon J."/>
            <person name="Krishnakumar V."/>
            <person name="Bidwell S.L."/>
            <person name="Denoeud F."/>
            <person name="Belcram H."/>
            <person name="Links M.G."/>
            <person name="Just J."/>
            <person name="Clarke C."/>
            <person name="Bender T."/>
            <person name="Huebert T."/>
            <person name="Mason A.S."/>
            <person name="Pires J.C."/>
            <person name="Barker G."/>
            <person name="Moore J."/>
            <person name="Walley P.G."/>
            <person name="Manoli S."/>
            <person name="Batley J."/>
            <person name="Edwards D."/>
            <person name="Nelson M.N."/>
            <person name="Wang X."/>
            <person name="Paterson A.H."/>
            <person name="King G."/>
            <person name="Bancroft I."/>
            <person name="Chalhoub B."/>
            <person name="Sharpe A.G."/>
        </authorList>
    </citation>
    <scope>NUCLEOTIDE SEQUENCE</scope>
    <source>
        <strain evidence="2 3">cv. TO1000</strain>
    </source>
</reference>
<dbReference type="Proteomes" id="UP000032141">
    <property type="component" value="Chromosome C3"/>
</dbReference>
<evidence type="ECO:0000313" key="2">
    <source>
        <dbReference type="EnsemblPlants" id="Bo3g012690.1"/>
    </source>
</evidence>
<dbReference type="FunFam" id="3.10.20.90:FF:000310">
    <property type="entry name" value="BolA-like protein 1"/>
    <property type="match status" value="1"/>
</dbReference>
<dbReference type="InterPro" id="IPR036065">
    <property type="entry name" value="BolA-like_sf"/>
</dbReference>
<dbReference type="AlphaFoldDB" id="A0A0D3B1N7"/>
<reference evidence="2" key="2">
    <citation type="submission" date="2015-03" db="UniProtKB">
        <authorList>
            <consortium name="EnsemblPlants"/>
        </authorList>
    </citation>
    <scope>IDENTIFICATION</scope>
</reference>
<dbReference type="eggNOG" id="KOG2313">
    <property type="taxonomic scope" value="Eukaryota"/>
</dbReference>
<dbReference type="PANTHER" id="PTHR46230:SF4">
    <property type="entry name" value="PROTEIN BOLA4, CHLOROPLASTIC_MITOCHONDRIAL"/>
    <property type="match status" value="1"/>
</dbReference>
<comment type="similarity">
    <text evidence="1">Belongs to the BolA/IbaG family.</text>
</comment>
<dbReference type="EnsemblPlants" id="Bo3g012690.1">
    <property type="protein sequence ID" value="Bo3g012690.1"/>
    <property type="gene ID" value="Bo3g012690"/>
</dbReference>
<organism evidence="2 3">
    <name type="scientific">Brassica oleracea var. oleracea</name>
    <dbReference type="NCBI Taxonomy" id="109376"/>
    <lineage>
        <taxon>Eukaryota</taxon>
        <taxon>Viridiplantae</taxon>
        <taxon>Streptophyta</taxon>
        <taxon>Embryophyta</taxon>
        <taxon>Tracheophyta</taxon>
        <taxon>Spermatophyta</taxon>
        <taxon>Magnoliopsida</taxon>
        <taxon>eudicotyledons</taxon>
        <taxon>Gunneridae</taxon>
        <taxon>Pentapetalae</taxon>
        <taxon>rosids</taxon>
        <taxon>malvids</taxon>
        <taxon>Brassicales</taxon>
        <taxon>Brassicaceae</taxon>
        <taxon>Brassiceae</taxon>
        <taxon>Brassica</taxon>
    </lineage>
</organism>
<dbReference type="OMA" id="ITNSRCV"/>
<proteinExistence type="inferred from homology"/>
<dbReference type="SUPFAM" id="SSF82657">
    <property type="entry name" value="BolA-like"/>
    <property type="match status" value="1"/>
</dbReference>
<accession>A0A0D3B1N7</accession>
<dbReference type="Gene3D" id="3.10.20.90">
    <property type="entry name" value="Phosphatidylinositol 3-kinase Catalytic Subunit, Chain A, domain 1"/>
    <property type="match status" value="1"/>
</dbReference>
<dbReference type="Gramene" id="Bo3g012690.1">
    <property type="protein sequence ID" value="Bo3g012690.1"/>
    <property type="gene ID" value="Bo3g012690"/>
</dbReference>
<evidence type="ECO:0008006" key="4">
    <source>
        <dbReference type="Google" id="ProtNLM"/>
    </source>
</evidence>
<keyword evidence="3" id="KW-1185">Reference proteome</keyword>
<name>A0A0D3B1N7_BRAOL</name>
<dbReference type="InterPro" id="IPR002634">
    <property type="entry name" value="BolA"/>
</dbReference>
<protein>
    <recommendedName>
        <fullName evidence="4">BolA-like protein</fullName>
    </recommendedName>
</protein>
<dbReference type="HOGENOM" id="CLU_111359_1_0_1"/>
<dbReference type="Pfam" id="PF01722">
    <property type="entry name" value="BolA"/>
    <property type="match status" value="1"/>
</dbReference>
<dbReference type="GO" id="GO:0016226">
    <property type="term" value="P:iron-sulfur cluster assembly"/>
    <property type="evidence" value="ECO:0007669"/>
    <property type="project" value="TreeGrafter"/>
</dbReference>
<evidence type="ECO:0000256" key="1">
    <source>
        <dbReference type="RuleBase" id="RU003860"/>
    </source>
</evidence>
<sequence length="194" mass="21114">MFPKTFCSRQVSVMATTLVATTRPYVLLSSTRASLHLLLRSPKRPFASFLSTLSCAAALRSSSSRCLSAVLSRGETAPMIFGKGDSRVSGFGVVDIRSRGFSARSSQINDAGSIDQTLMQSMELKIKEQLNAESVSVKDMSGDGRHVCINVVSSAFEGQSAVNRQRMVYKAIWEELQNVVHAVDQMTTKTPSEV</sequence>
<dbReference type="STRING" id="109376.A0A0D3B1N7"/>
<evidence type="ECO:0000313" key="3">
    <source>
        <dbReference type="Proteomes" id="UP000032141"/>
    </source>
</evidence>